<accession>A0ACB6ZP48</accession>
<dbReference type="Proteomes" id="UP000886501">
    <property type="component" value="Unassembled WGS sequence"/>
</dbReference>
<reference evidence="1" key="2">
    <citation type="journal article" date="2020" name="Nat. Commun.">
        <title>Large-scale genome sequencing of mycorrhizal fungi provides insights into the early evolution of symbiotic traits.</title>
        <authorList>
            <person name="Miyauchi S."/>
            <person name="Kiss E."/>
            <person name="Kuo A."/>
            <person name="Drula E."/>
            <person name="Kohler A."/>
            <person name="Sanchez-Garcia M."/>
            <person name="Morin E."/>
            <person name="Andreopoulos B."/>
            <person name="Barry K.W."/>
            <person name="Bonito G."/>
            <person name="Buee M."/>
            <person name="Carver A."/>
            <person name="Chen C."/>
            <person name="Cichocki N."/>
            <person name="Clum A."/>
            <person name="Culley D."/>
            <person name="Crous P.W."/>
            <person name="Fauchery L."/>
            <person name="Girlanda M."/>
            <person name="Hayes R.D."/>
            <person name="Keri Z."/>
            <person name="LaButti K."/>
            <person name="Lipzen A."/>
            <person name="Lombard V."/>
            <person name="Magnuson J."/>
            <person name="Maillard F."/>
            <person name="Murat C."/>
            <person name="Nolan M."/>
            <person name="Ohm R.A."/>
            <person name="Pangilinan J."/>
            <person name="Pereira M.F."/>
            <person name="Perotto S."/>
            <person name="Peter M."/>
            <person name="Pfister S."/>
            <person name="Riley R."/>
            <person name="Sitrit Y."/>
            <person name="Stielow J.B."/>
            <person name="Szollosi G."/>
            <person name="Zifcakova L."/>
            <person name="Stursova M."/>
            <person name="Spatafora J.W."/>
            <person name="Tedersoo L."/>
            <person name="Vaario L.M."/>
            <person name="Yamada A."/>
            <person name="Yan M."/>
            <person name="Wang P."/>
            <person name="Xu J."/>
            <person name="Bruns T."/>
            <person name="Baldrian P."/>
            <person name="Vilgalys R."/>
            <person name="Dunand C."/>
            <person name="Henrissat B."/>
            <person name="Grigoriev I.V."/>
            <person name="Hibbett D."/>
            <person name="Nagy L.G."/>
            <person name="Martin F.M."/>
        </authorList>
    </citation>
    <scope>NUCLEOTIDE SEQUENCE</scope>
    <source>
        <strain evidence="1">P2</strain>
    </source>
</reference>
<keyword evidence="2" id="KW-1185">Reference proteome</keyword>
<evidence type="ECO:0000313" key="2">
    <source>
        <dbReference type="Proteomes" id="UP000886501"/>
    </source>
</evidence>
<organism evidence="1 2">
    <name type="scientific">Thelephora ganbajun</name>
    <name type="common">Ganba fungus</name>
    <dbReference type="NCBI Taxonomy" id="370292"/>
    <lineage>
        <taxon>Eukaryota</taxon>
        <taxon>Fungi</taxon>
        <taxon>Dikarya</taxon>
        <taxon>Basidiomycota</taxon>
        <taxon>Agaricomycotina</taxon>
        <taxon>Agaricomycetes</taxon>
        <taxon>Thelephorales</taxon>
        <taxon>Thelephoraceae</taxon>
        <taxon>Thelephora</taxon>
    </lineage>
</organism>
<dbReference type="EMBL" id="MU117978">
    <property type="protein sequence ID" value="KAF9651098.1"/>
    <property type="molecule type" value="Genomic_DNA"/>
</dbReference>
<name>A0ACB6ZP48_THEGA</name>
<proteinExistence type="predicted"/>
<sequence length="1138" mass="126935">MILPAPLQQLRDLDKSSPQFHEQLNNALHRREYRTCVPTLQGEDLVWLVEYLDSYPRDTTEIVYTYRLSLEYWLAIRFWECVPRILRWVEEHQNIVPLLGITINPFQFISDWMSCGDLMTYITNHPDTNRLDLLSDVAEGLNHVHSFNVIHGDLKGPNVLVDATGRARIADFGLAMVTQSQDFIGSTSDEHDHGVRWIAPEILDYCGTHSKEGDVFSFAMVTIEAFTGAVPFNDDPPRAVMLAIVDGERPPRPTHPTFTDDLWALTQRCWDQEAHLRPQMSEVLQNLRRFGPPMWERLISRPLITRERISLITSIFSDSNESEAVQRLRGGDAQAFIDVMYKALDLPGLPPELRKKCFSTLRRTCGRHTLLPSSFLIPLCYDQSDTPLCKAGYADMWMGQHQGRSAAVKVLRAYSSSSFDTITSKYCREVVTWKALSHPNVLSLSGVIMKNDQFALVSEWMPNGDINQFVKTHRAVNRLELLLEASRGLVYLHAQAMIHGDLKGANILIDRTGHARLADFGLSTLISDPANPTASSSFAKGGMTRWMGPELLDPDQFGLKDSRPTKASDCYSLAMVILEVLSGVAPFASCKDVVVPRRVTKGERPARPQGEEGAWFTDRLWQMVQLCWMHQPEQRPTVKSVVEVLELVPKQSPQTGDDAETSSHDESHSTPSDISPATSPLLDKNTDLVKDTVHLVLPIPGSIDGDSGTNEGGALLPLLSPRSDPDLDAILPDPPIILDPHTQAWQRLISRDVPQDELASHIETIVLNVKAIGIADCLQGNDTQACIDAMDEALDSAGLGPCIRKKCVKLLSKMCAANALLPRSLQIELCYDPASIPHCRGGFADVWRGECRGREAAVKVLRVYVKSDLPKMTRRFCKEFVAWKALRHPNVLPLLGVVMSKTLFAMASEWMVHGNIVQFVTTHQGANQFELLADVARGLIYMHDQGMIHGDLKGANILIDENRRVRLADFGLLTILSDSTTCSSVQPCGTVRWMGPEIFDPEKFGFKHSHRSESSDCYALGMVVYEVLSGHVPFYRYAHYVVPGKVVEGKRPRRPEGVEGVSFTDDLWKVLEDCWIPQPSDRPRIKDVLQCLEKVSGSWTPPPRMPAASRSSSGVIAGQSVHFGEESSTSQVVPSQPC</sequence>
<reference evidence="1" key="1">
    <citation type="submission" date="2019-10" db="EMBL/GenBank/DDBJ databases">
        <authorList>
            <consortium name="DOE Joint Genome Institute"/>
            <person name="Kuo A."/>
            <person name="Miyauchi S."/>
            <person name="Kiss E."/>
            <person name="Drula E."/>
            <person name="Kohler A."/>
            <person name="Sanchez-Garcia M."/>
            <person name="Andreopoulos B."/>
            <person name="Barry K.W."/>
            <person name="Bonito G."/>
            <person name="Buee M."/>
            <person name="Carver A."/>
            <person name="Chen C."/>
            <person name="Cichocki N."/>
            <person name="Clum A."/>
            <person name="Culley D."/>
            <person name="Crous P.W."/>
            <person name="Fauchery L."/>
            <person name="Girlanda M."/>
            <person name="Hayes R."/>
            <person name="Keri Z."/>
            <person name="Labutti K."/>
            <person name="Lipzen A."/>
            <person name="Lombard V."/>
            <person name="Magnuson J."/>
            <person name="Maillard F."/>
            <person name="Morin E."/>
            <person name="Murat C."/>
            <person name="Nolan M."/>
            <person name="Ohm R."/>
            <person name="Pangilinan J."/>
            <person name="Pereira M."/>
            <person name="Perotto S."/>
            <person name="Peter M."/>
            <person name="Riley R."/>
            <person name="Sitrit Y."/>
            <person name="Stielow B."/>
            <person name="Szollosi G."/>
            <person name="Zifcakova L."/>
            <person name="Stursova M."/>
            <person name="Spatafora J.W."/>
            <person name="Tedersoo L."/>
            <person name="Vaario L.-M."/>
            <person name="Yamada A."/>
            <person name="Yan M."/>
            <person name="Wang P."/>
            <person name="Xu J."/>
            <person name="Bruns T."/>
            <person name="Baldrian P."/>
            <person name="Vilgalys R."/>
            <person name="Henrissat B."/>
            <person name="Grigoriev I.V."/>
            <person name="Hibbett D."/>
            <person name="Nagy L.G."/>
            <person name="Martin F.M."/>
        </authorList>
    </citation>
    <scope>NUCLEOTIDE SEQUENCE</scope>
    <source>
        <strain evidence="1">P2</strain>
    </source>
</reference>
<gene>
    <name evidence="1" type="ORF">BDM02DRAFT_3127231</name>
</gene>
<evidence type="ECO:0000313" key="1">
    <source>
        <dbReference type="EMBL" id="KAF9651098.1"/>
    </source>
</evidence>
<comment type="caution">
    <text evidence="1">The sequence shown here is derived from an EMBL/GenBank/DDBJ whole genome shotgun (WGS) entry which is preliminary data.</text>
</comment>
<protein>
    <submittedName>
        <fullName evidence="1">Kinase-like protein</fullName>
    </submittedName>
</protein>